<protein>
    <recommendedName>
        <fullName evidence="3">ABA 3 protein</fullName>
    </recommendedName>
</protein>
<reference evidence="1 2" key="1">
    <citation type="submission" date="2023-08" db="EMBL/GenBank/DDBJ databases">
        <authorList>
            <person name="Palmer J.M."/>
        </authorList>
    </citation>
    <scope>NUCLEOTIDE SEQUENCE [LARGE SCALE GENOMIC DNA]</scope>
    <source>
        <strain evidence="1 2">TWF481</strain>
    </source>
</reference>
<comment type="caution">
    <text evidence="1">The sequence shown here is derived from an EMBL/GenBank/DDBJ whole genome shotgun (WGS) entry which is preliminary data.</text>
</comment>
<dbReference type="AlphaFoldDB" id="A0AAV9WAS7"/>
<evidence type="ECO:0008006" key="3">
    <source>
        <dbReference type="Google" id="ProtNLM"/>
    </source>
</evidence>
<accession>A0AAV9WAS7</accession>
<evidence type="ECO:0000313" key="2">
    <source>
        <dbReference type="Proteomes" id="UP001370758"/>
    </source>
</evidence>
<dbReference type="Proteomes" id="UP001370758">
    <property type="component" value="Unassembled WGS sequence"/>
</dbReference>
<evidence type="ECO:0000313" key="1">
    <source>
        <dbReference type="EMBL" id="KAK6504613.1"/>
    </source>
</evidence>
<sequence>MPTEIGAGGLPPGPPPMPTATLPKSRWFYPNELKNDLAGLNISDELRDEILNCAWEYTRCIIPTWTNWQRYIAFARIIILQAICEFRGDLVRPDETDEILGYKLQELIDILFAGSPDYVHDGMARELRTFFVTISEKASAAKKDSELFRRYTNALAYSAKDYFRMRDCDASVRFTIAAAWACNDIGMSMDKYWFSEGQWQVLAEICIGQYDAVAYFKHRAEGEICNFYAYAGGDMRLEIAHLYREILWALDSAWAQEPDNNCTHILTFLRQFSGAIHMLMRRYRFVEEGLTIGRPENTETVAGARRNVNLWCRIDAETQKSPHRPDLAEAMRPTGAQTLKTERYNAFLAQKDKIMYEGFAESLERSDTIQCKNCVRKDTYCAEEMYQFGGVTLCSGCQRKWVEYARSLPGRVAKEFPEMKTLKAYWD</sequence>
<keyword evidence="2" id="KW-1185">Reference proteome</keyword>
<proteinExistence type="predicted"/>
<gene>
    <name evidence="1" type="ORF">TWF481_006552</name>
</gene>
<name>A0AAV9WAS7_9PEZI</name>
<dbReference type="EMBL" id="JAVHJL010000004">
    <property type="protein sequence ID" value="KAK6504613.1"/>
    <property type="molecule type" value="Genomic_DNA"/>
</dbReference>
<organism evidence="1 2">
    <name type="scientific">Arthrobotrys musiformis</name>
    <dbReference type="NCBI Taxonomy" id="47236"/>
    <lineage>
        <taxon>Eukaryota</taxon>
        <taxon>Fungi</taxon>
        <taxon>Dikarya</taxon>
        <taxon>Ascomycota</taxon>
        <taxon>Pezizomycotina</taxon>
        <taxon>Orbiliomycetes</taxon>
        <taxon>Orbiliales</taxon>
        <taxon>Orbiliaceae</taxon>
        <taxon>Arthrobotrys</taxon>
    </lineage>
</organism>